<evidence type="ECO:0000313" key="2">
    <source>
        <dbReference type="Proteomes" id="UP000093173"/>
    </source>
</evidence>
<keyword evidence="2" id="KW-1185">Reference proteome</keyword>
<accession>A0A1B9R2K7</accession>
<dbReference type="AlphaFoldDB" id="A0A1B9R2K7"/>
<protein>
    <submittedName>
        <fullName evidence="1">Uncharacterized protein</fullName>
    </submittedName>
</protein>
<dbReference type="EMBL" id="MAJZ01000102">
    <property type="protein sequence ID" value="OCH78567.1"/>
    <property type="molecule type" value="Genomic_DNA"/>
</dbReference>
<sequence length="71" mass="8210">YDFHYDSNVEIKLREKGINPMSEDYQREVNLRRFALGVEPFMGKVGIDDLSGLISSYNYCKSKLIQSDDSN</sequence>
<proteinExistence type="predicted"/>
<comment type="caution">
    <text evidence="1">The sequence shown here is derived from an EMBL/GenBank/DDBJ whole genome shotgun (WGS) entry which is preliminary data.</text>
</comment>
<evidence type="ECO:0000313" key="1">
    <source>
        <dbReference type="EMBL" id="OCH78567.1"/>
    </source>
</evidence>
<name>A0A1B9R2K7_9VIBR</name>
<feature type="non-terminal residue" evidence="1">
    <location>
        <position position="1"/>
    </location>
</feature>
<gene>
    <name evidence="1" type="ORF">A6E14_17285</name>
</gene>
<dbReference type="RefSeq" id="WP_065576270.1">
    <property type="nucleotide sequence ID" value="NZ_JBNGCH010000102.1"/>
</dbReference>
<dbReference type="Proteomes" id="UP000093173">
    <property type="component" value="Unassembled WGS sequence"/>
</dbReference>
<reference evidence="2" key="1">
    <citation type="submission" date="2016-06" db="EMBL/GenBank/DDBJ databases">
        <authorList>
            <person name="Hehemann J.-H."/>
            <person name="Arevalo P."/>
            <person name="Datta M.S."/>
            <person name="Polz M.F."/>
        </authorList>
    </citation>
    <scope>NUCLEOTIDE SEQUENCE [LARGE SCALE GENOMIC DNA]</scope>
    <source>
        <strain evidence="2">9CSC122</strain>
    </source>
</reference>
<organism evidence="1 2">
    <name type="scientific">Vibrio genomosp. F10</name>
    <dbReference type="NCBI Taxonomy" id="723171"/>
    <lineage>
        <taxon>Bacteria</taxon>
        <taxon>Pseudomonadati</taxon>
        <taxon>Pseudomonadota</taxon>
        <taxon>Gammaproteobacteria</taxon>
        <taxon>Vibrionales</taxon>
        <taxon>Vibrionaceae</taxon>
        <taxon>Vibrio</taxon>
    </lineage>
</organism>